<evidence type="ECO:0000313" key="1">
    <source>
        <dbReference type="EMBL" id="QPI51777.1"/>
    </source>
</evidence>
<gene>
    <name evidence="1" type="ORF">IV454_09930</name>
</gene>
<evidence type="ECO:0000313" key="2">
    <source>
        <dbReference type="Proteomes" id="UP000662888"/>
    </source>
</evidence>
<dbReference type="Proteomes" id="UP000662888">
    <property type="component" value="Chromosome"/>
</dbReference>
<accession>A0AA48WG62</accession>
<sequence length="194" mass="22091">MLLEDLDTHCPVHGDPLNDGVVIISYGLFRYSEAFNKAHRNLFPKSKLMVRGGCGVNDEIIYRVRYCNACRKAHLLWGAENKSHDGLPHRADEFERILHLRFGMEILVTEVPPEVHDMMRAHKLVDAIKLLQRANPGVEIPELRAHMRYLSRGAELEQAILAMRTAGPHLAYAQIGTMTERDCKDALNNRLIDN</sequence>
<protein>
    <submittedName>
        <fullName evidence="1">Uncharacterized protein</fullName>
    </submittedName>
</protein>
<dbReference type="EMBL" id="CP065053">
    <property type="protein sequence ID" value="QPI51777.1"/>
    <property type="molecule type" value="Genomic_DNA"/>
</dbReference>
<proteinExistence type="predicted"/>
<dbReference type="RefSeq" id="WP_206091343.1">
    <property type="nucleotide sequence ID" value="NZ_CP065053.1"/>
</dbReference>
<reference evidence="1 2" key="1">
    <citation type="submission" date="2020-11" db="EMBL/GenBank/DDBJ databases">
        <authorList>
            <person name="Sun Q."/>
        </authorList>
    </citation>
    <scope>NUCLEOTIDE SEQUENCE [LARGE SCALE GENOMIC DNA]</scope>
    <source>
        <strain evidence="1 2">P8398</strain>
    </source>
</reference>
<keyword evidence="2" id="KW-1185">Reference proteome</keyword>
<name>A0AA48WG62_9BURK</name>
<organism evidence="1 2">
    <name type="scientific">Massilia antarctica</name>
    <dbReference type="NCBI Taxonomy" id="2765360"/>
    <lineage>
        <taxon>Bacteria</taxon>
        <taxon>Pseudomonadati</taxon>
        <taxon>Pseudomonadota</taxon>
        <taxon>Betaproteobacteria</taxon>
        <taxon>Burkholderiales</taxon>
        <taxon>Oxalobacteraceae</taxon>
        <taxon>Telluria group</taxon>
        <taxon>Massilia</taxon>
    </lineage>
</organism>